<dbReference type="KEGG" id="ehr:EHR_13305"/>
<protein>
    <submittedName>
        <fullName evidence="1">Uncharacterized protein</fullName>
    </submittedName>
</protein>
<dbReference type="Proteomes" id="UP000002895">
    <property type="component" value="Chromosome"/>
</dbReference>
<gene>
    <name evidence="1" type="ordered locus">EHR_13305</name>
</gene>
<proteinExistence type="predicted"/>
<sequence length="74" mass="8558">MDKKRLEHPIFLIVQLVDRTFATSQINALVTHPFSSQKAGESNSTYLLHQKKQHTYIKLLVDLKSQILKQDNPL</sequence>
<name>I6TDG9_ENTHA</name>
<evidence type="ECO:0000313" key="2">
    <source>
        <dbReference type="Proteomes" id="UP000002895"/>
    </source>
</evidence>
<dbReference type="RefSeq" id="WP_014834732.1">
    <property type="nucleotide sequence ID" value="NC_018081.1"/>
</dbReference>
<accession>I6TDG9</accession>
<dbReference type="EMBL" id="CP003504">
    <property type="protein sequence ID" value="AFM71519.1"/>
    <property type="molecule type" value="Genomic_DNA"/>
</dbReference>
<keyword evidence="2" id="KW-1185">Reference proteome</keyword>
<organism evidence="1 2">
    <name type="scientific">Enterococcus hirae (strain ATCC 9790 / DSM 20160 / JCM 8729 / LMG 6399 / NBRC 3181 / NCIMB 6459 / NCDO 1258 / NCTC 12367 / WDCM 00089 / R)</name>
    <dbReference type="NCBI Taxonomy" id="768486"/>
    <lineage>
        <taxon>Bacteria</taxon>
        <taxon>Bacillati</taxon>
        <taxon>Bacillota</taxon>
        <taxon>Bacilli</taxon>
        <taxon>Lactobacillales</taxon>
        <taxon>Enterococcaceae</taxon>
        <taxon>Enterococcus</taxon>
    </lineage>
</organism>
<dbReference type="AlphaFoldDB" id="I6TDG9"/>
<dbReference type="HOGENOM" id="CLU_2682081_0_0_9"/>
<reference evidence="1 2" key="1">
    <citation type="journal article" date="2012" name="J. Bacteriol.">
        <title>Genome sequence of Enterococcus hirae (Streptococcus faecalis) ATCC 9790, a model organism for the study of ion transport, bioenergetics, and copper homeostasis.</title>
        <authorList>
            <person name="Gaechter T."/>
            <person name="Wunderlin C."/>
            <person name="Schmidheini T."/>
            <person name="Solioz M."/>
        </authorList>
    </citation>
    <scope>NUCLEOTIDE SEQUENCE [LARGE SCALE GENOMIC DNA]</scope>
    <source>
        <strain evidence="2">ATCC 9790 / DSM 20160 / JCM 8729 / LMG 6399 / NBRC 3181 / NCIMB 6459 / NCDO 1258 / NCTC 12367 / WDCM 00089 / R</strain>
    </source>
</reference>
<evidence type="ECO:0000313" key="1">
    <source>
        <dbReference type="EMBL" id="AFM71519.1"/>
    </source>
</evidence>